<sequence>LSGVGVQLQSLYPNILIWHCCNHRLELAVSDTLKEVQGTNHFQSFIEKIYALYHQSPKNMHDLSECAASLETKLLHIGKIFTIRWVASSEKTLKAVWNNYVPLSDHFSKAAIDIKRDSKERSKYVGLKRILTSVEYITNLGIMYDGLSELADLSLQLQERSLSLSAANRAIERTIRIFDSMANICGPKTQEAIDAGTHSMFKNVQLITNKSIPKIQHGQFFMSLANNLRTRLFTTQANHVSKNKNGFKSECDELLKDLDVLNSNNWPDNVDILYGDDCVRRLVTRFHLDEKTTIRGFREFKDTKDSSQINDLHPLLTAVRTISISSSECERSFSAMNNIVTSKRNALTTGHISSLVFLNCIGPPIQLFKPDHYVESWIKSGRRNADELNCPKRSFKDEDKSYDHLWTLFNM</sequence>
<protein>
    <submittedName>
        <fullName evidence="2">E3 SUMO-protein ligase KIAA1586-like isoform X4</fullName>
    </submittedName>
</protein>
<evidence type="ECO:0000313" key="2">
    <source>
        <dbReference type="EMBL" id="KAF0753488.1"/>
    </source>
</evidence>
<dbReference type="GO" id="GO:0016874">
    <property type="term" value="F:ligase activity"/>
    <property type="evidence" value="ECO:0007669"/>
    <property type="project" value="UniProtKB-KW"/>
</dbReference>
<proteinExistence type="predicted"/>
<feature type="domain" description="HAT C-terminal dimerisation" evidence="1">
    <location>
        <begin position="306"/>
        <end position="359"/>
    </location>
</feature>
<evidence type="ECO:0000313" key="3">
    <source>
        <dbReference type="Proteomes" id="UP000478052"/>
    </source>
</evidence>
<keyword evidence="3" id="KW-1185">Reference proteome</keyword>
<gene>
    <name evidence="2" type="ORF">FWK35_00020140</name>
</gene>
<dbReference type="SUPFAM" id="SSF53098">
    <property type="entry name" value="Ribonuclease H-like"/>
    <property type="match status" value="1"/>
</dbReference>
<dbReference type="EMBL" id="VUJU01004714">
    <property type="protein sequence ID" value="KAF0753488.1"/>
    <property type="molecule type" value="Genomic_DNA"/>
</dbReference>
<dbReference type="PANTHER" id="PTHR46880:SF8">
    <property type="entry name" value="E3 SUMO-PROTEIN LIGASE KIAA1586"/>
    <property type="match status" value="1"/>
</dbReference>
<dbReference type="AlphaFoldDB" id="A0A6G0YCR9"/>
<organism evidence="2 3">
    <name type="scientific">Aphis craccivora</name>
    <name type="common">Cowpea aphid</name>
    <dbReference type="NCBI Taxonomy" id="307492"/>
    <lineage>
        <taxon>Eukaryota</taxon>
        <taxon>Metazoa</taxon>
        <taxon>Ecdysozoa</taxon>
        <taxon>Arthropoda</taxon>
        <taxon>Hexapoda</taxon>
        <taxon>Insecta</taxon>
        <taxon>Pterygota</taxon>
        <taxon>Neoptera</taxon>
        <taxon>Paraneoptera</taxon>
        <taxon>Hemiptera</taxon>
        <taxon>Sternorrhyncha</taxon>
        <taxon>Aphidomorpha</taxon>
        <taxon>Aphidoidea</taxon>
        <taxon>Aphididae</taxon>
        <taxon>Aphidini</taxon>
        <taxon>Aphis</taxon>
        <taxon>Aphis</taxon>
    </lineage>
</organism>
<accession>A0A6G0YCR9</accession>
<dbReference type="GO" id="GO:0046983">
    <property type="term" value="F:protein dimerization activity"/>
    <property type="evidence" value="ECO:0007669"/>
    <property type="project" value="InterPro"/>
</dbReference>
<name>A0A6G0YCR9_APHCR</name>
<dbReference type="InterPro" id="IPR012337">
    <property type="entry name" value="RNaseH-like_sf"/>
</dbReference>
<dbReference type="OrthoDB" id="6618088at2759"/>
<evidence type="ECO:0000259" key="1">
    <source>
        <dbReference type="Pfam" id="PF05699"/>
    </source>
</evidence>
<feature type="non-terminal residue" evidence="2">
    <location>
        <position position="411"/>
    </location>
</feature>
<dbReference type="InterPro" id="IPR008906">
    <property type="entry name" value="HATC_C_dom"/>
</dbReference>
<dbReference type="Proteomes" id="UP000478052">
    <property type="component" value="Unassembled WGS sequence"/>
</dbReference>
<feature type="non-terminal residue" evidence="2">
    <location>
        <position position="1"/>
    </location>
</feature>
<dbReference type="PANTHER" id="PTHR46880">
    <property type="entry name" value="RAS-ASSOCIATING DOMAIN-CONTAINING PROTEIN"/>
    <property type="match status" value="1"/>
</dbReference>
<dbReference type="Pfam" id="PF05699">
    <property type="entry name" value="Dimer_Tnp_hAT"/>
    <property type="match status" value="1"/>
</dbReference>
<keyword evidence="2" id="KW-0436">Ligase</keyword>
<comment type="caution">
    <text evidence="2">The sequence shown here is derived from an EMBL/GenBank/DDBJ whole genome shotgun (WGS) entry which is preliminary data.</text>
</comment>
<reference evidence="2 3" key="1">
    <citation type="submission" date="2019-08" db="EMBL/GenBank/DDBJ databases">
        <title>Whole genome of Aphis craccivora.</title>
        <authorList>
            <person name="Voronova N.V."/>
            <person name="Shulinski R.S."/>
            <person name="Bandarenka Y.V."/>
            <person name="Zhorov D.G."/>
            <person name="Warner D."/>
        </authorList>
    </citation>
    <scope>NUCLEOTIDE SEQUENCE [LARGE SCALE GENOMIC DNA]</scope>
    <source>
        <strain evidence="2">180601</strain>
        <tissue evidence="2">Whole Body</tissue>
    </source>
</reference>